<accession>A0A1G8E331</accession>
<feature type="transmembrane region" description="Helical" evidence="1">
    <location>
        <begin position="17"/>
        <end position="37"/>
    </location>
</feature>
<dbReference type="AlphaFoldDB" id="A0A1G8E331"/>
<gene>
    <name evidence="3" type="ORF">SAMN05660652_02015</name>
</gene>
<proteinExistence type="predicted"/>
<feature type="domain" description="Chlorhexidine efflux transporter" evidence="2">
    <location>
        <begin position="80"/>
        <end position="142"/>
    </location>
</feature>
<organism evidence="3 4">
    <name type="scientific">Propionivibrio dicarboxylicus</name>
    <dbReference type="NCBI Taxonomy" id="83767"/>
    <lineage>
        <taxon>Bacteria</taxon>
        <taxon>Pseudomonadati</taxon>
        <taxon>Pseudomonadota</taxon>
        <taxon>Betaproteobacteria</taxon>
        <taxon>Rhodocyclales</taxon>
        <taxon>Rhodocyclaceae</taxon>
        <taxon>Propionivibrio</taxon>
    </lineage>
</organism>
<name>A0A1G8E331_9RHOO</name>
<sequence>MSASPKLRSPLDRARQVLLFELGGMVLITPPFAWASGVPVRDSLVLLAIIAVIASVWNAVYNTSFDWIEGRLTGRTADRRPFLLRIAHALGFESSLVLMTLPLVMHSTGMGWLDALLADIAVAIAYASYAFVFNLGYDRVFPIAAQPADAR</sequence>
<evidence type="ECO:0000259" key="2">
    <source>
        <dbReference type="Pfam" id="PF05232"/>
    </source>
</evidence>
<feature type="transmembrane region" description="Helical" evidence="1">
    <location>
        <begin position="116"/>
        <end position="137"/>
    </location>
</feature>
<dbReference type="InterPro" id="IPR058208">
    <property type="entry name" value="PACE"/>
</dbReference>
<dbReference type="RefSeq" id="WP_091937193.1">
    <property type="nucleotide sequence ID" value="NZ_FNCY01000007.1"/>
</dbReference>
<dbReference type="Proteomes" id="UP000198607">
    <property type="component" value="Unassembled WGS sequence"/>
</dbReference>
<evidence type="ECO:0000256" key="1">
    <source>
        <dbReference type="SAM" id="Phobius"/>
    </source>
</evidence>
<feature type="domain" description="Chlorhexidine efflux transporter" evidence="2">
    <location>
        <begin position="8"/>
        <end position="71"/>
    </location>
</feature>
<dbReference type="STRING" id="83767.SAMN05660652_02015"/>
<dbReference type="InterPro" id="IPR007896">
    <property type="entry name" value="BTP_bacteria"/>
</dbReference>
<keyword evidence="1" id="KW-0472">Membrane</keyword>
<reference evidence="3 4" key="1">
    <citation type="submission" date="2016-10" db="EMBL/GenBank/DDBJ databases">
        <authorList>
            <person name="de Groot N.N."/>
        </authorList>
    </citation>
    <scope>NUCLEOTIDE SEQUENCE [LARGE SCALE GENOMIC DNA]</scope>
    <source>
        <strain evidence="3 4">DSM 5885</strain>
    </source>
</reference>
<dbReference type="Pfam" id="PF05232">
    <property type="entry name" value="BTP"/>
    <property type="match status" value="2"/>
</dbReference>
<evidence type="ECO:0000313" key="3">
    <source>
        <dbReference type="EMBL" id="SDH64327.1"/>
    </source>
</evidence>
<feature type="transmembrane region" description="Helical" evidence="1">
    <location>
        <begin position="82"/>
        <end position="104"/>
    </location>
</feature>
<dbReference type="OrthoDB" id="1631120at2"/>
<keyword evidence="4" id="KW-1185">Reference proteome</keyword>
<protein>
    <submittedName>
        <fullName evidence="3">Uncharacterized membrane protein</fullName>
    </submittedName>
</protein>
<keyword evidence="1" id="KW-1133">Transmembrane helix</keyword>
<dbReference type="EMBL" id="FNCY01000007">
    <property type="protein sequence ID" value="SDH64327.1"/>
    <property type="molecule type" value="Genomic_DNA"/>
</dbReference>
<feature type="transmembrane region" description="Helical" evidence="1">
    <location>
        <begin position="43"/>
        <end position="61"/>
    </location>
</feature>
<dbReference type="NCBIfam" id="NF033664">
    <property type="entry name" value="PACE_transport"/>
    <property type="match status" value="1"/>
</dbReference>
<evidence type="ECO:0000313" key="4">
    <source>
        <dbReference type="Proteomes" id="UP000198607"/>
    </source>
</evidence>
<keyword evidence="1" id="KW-0812">Transmembrane</keyword>